<dbReference type="InterPro" id="IPR036430">
    <property type="entry name" value="RNase_T2-like_sf"/>
</dbReference>
<evidence type="ECO:0000256" key="4">
    <source>
        <dbReference type="RuleBase" id="RU004328"/>
    </source>
</evidence>
<dbReference type="GO" id="GO:0033897">
    <property type="term" value="F:ribonuclease T2 activity"/>
    <property type="evidence" value="ECO:0007669"/>
    <property type="project" value="InterPro"/>
</dbReference>
<evidence type="ECO:0000256" key="5">
    <source>
        <dbReference type="SAM" id="SignalP"/>
    </source>
</evidence>
<dbReference type="GO" id="GO:0003723">
    <property type="term" value="F:RNA binding"/>
    <property type="evidence" value="ECO:0007669"/>
    <property type="project" value="InterPro"/>
</dbReference>
<comment type="similarity">
    <text evidence="1 4">Belongs to the RNase T2 family.</text>
</comment>
<dbReference type="InterPro" id="IPR033697">
    <property type="entry name" value="Ribonuclease_T2_eukaryotic"/>
</dbReference>
<dbReference type="AlphaFoldDB" id="A0AAW1QE84"/>
<dbReference type="InterPro" id="IPR033130">
    <property type="entry name" value="RNase_T2_His_AS_2"/>
</dbReference>
<evidence type="ECO:0000313" key="6">
    <source>
        <dbReference type="EMBL" id="KAK9819716.1"/>
    </source>
</evidence>
<dbReference type="InterPro" id="IPR018188">
    <property type="entry name" value="RNase_T2_His_AS_1"/>
</dbReference>
<reference evidence="6 7" key="1">
    <citation type="journal article" date="2024" name="Nat. Commun.">
        <title>Phylogenomics reveals the evolutionary origins of lichenization in chlorophyte algae.</title>
        <authorList>
            <person name="Puginier C."/>
            <person name="Libourel C."/>
            <person name="Otte J."/>
            <person name="Skaloud P."/>
            <person name="Haon M."/>
            <person name="Grisel S."/>
            <person name="Petersen M."/>
            <person name="Berrin J.G."/>
            <person name="Delaux P.M."/>
            <person name="Dal Grande F."/>
            <person name="Keller J."/>
        </authorList>
    </citation>
    <scope>NUCLEOTIDE SEQUENCE [LARGE SCALE GENOMIC DNA]</scope>
    <source>
        <strain evidence="6 7">SAG 2043</strain>
    </source>
</reference>
<proteinExistence type="inferred from homology"/>
<sequence length="225" mass="24977">MARWSKAILLALGALASMASAEPFFYLVRQWPTTACEMYHCQDPPQGLGFSIHGLWPNNDDGTFPSFCSRKKFRRSDLGELIDDMNKYWPSVKGSNEVFWTHEWEKHGTCAGPQLPTEHEYFAAALQLHKTLNIEDGLSAANIVPSNNAAYDTADLVAALKDSLGFAPIITCHNGSLEEVWFCINEDLDVEDCDQACTAPACHNQHTCPRVRYPEPKQTALTAAA</sequence>
<feature type="active site" evidence="3">
    <location>
        <position position="107"/>
    </location>
</feature>
<dbReference type="PANTHER" id="PTHR11240">
    <property type="entry name" value="RIBONUCLEASE T2"/>
    <property type="match status" value="1"/>
</dbReference>
<keyword evidence="5" id="KW-0732">Signal</keyword>
<evidence type="ECO:0000313" key="7">
    <source>
        <dbReference type="Proteomes" id="UP001489004"/>
    </source>
</evidence>
<evidence type="ECO:0000256" key="1">
    <source>
        <dbReference type="ARBA" id="ARBA00007469"/>
    </source>
</evidence>
<feature type="active site" evidence="3">
    <location>
        <position position="103"/>
    </location>
</feature>
<dbReference type="PROSITE" id="PS00530">
    <property type="entry name" value="RNASE_T2_1"/>
    <property type="match status" value="1"/>
</dbReference>
<dbReference type="Proteomes" id="UP001489004">
    <property type="component" value="Unassembled WGS sequence"/>
</dbReference>
<comment type="caution">
    <text evidence="6">The sequence shown here is derived from an EMBL/GenBank/DDBJ whole genome shotgun (WGS) entry which is preliminary data.</text>
</comment>
<keyword evidence="7" id="KW-1185">Reference proteome</keyword>
<dbReference type="SUPFAM" id="SSF55895">
    <property type="entry name" value="Ribonuclease Rh-like"/>
    <property type="match status" value="1"/>
</dbReference>
<keyword evidence="2" id="KW-1015">Disulfide bond</keyword>
<dbReference type="EMBL" id="JALJOR010000003">
    <property type="protein sequence ID" value="KAK9819716.1"/>
    <property type="molecule type" value="Genomic_DNA"/>
</dbReference>
<dbReference type="Pfam" id="PF00445">
    <property type="entry name" value="Ribonuclease_T2"/>
    <property type="match status" value="1"/>
</dbReference>
<feature type="signal peptide" evidence="5">
    <location>
        <begin position="1"/>
        <end position="21"/>
    </location>
</feature>
<dbReference type="GO" id="GO:0005576">
    <property type="term" value="C:extracellular region"/>
    <property type="evidence" value="ECO:0007669"/>
    <property type="project" value="TreeGrafter"/>
</dbReference>
<organism evidence="6 7">
    <name type="scientific">[Myrmecia] bisecta</name>
    <dbReference type="NCBI Taxonomy" id="41462"/>
    <lineage>
        <taxon>Eukaryota</taxon>
        <taxon>Viridiplantae</taxon>
        <taxon>Chlorophyta</taxon>
        <taxon>core chlorophytes</taxon>
        <taxon>Trebouxiophyceae</taxon>
        <taxon>Trebouxiales</taxon>
        <taxon>Trebouxiaceae</taxon>
        <taxon>Myrmecia</taxon>
    </lineage>
</organism>
<accession>A0AAW1QE84</accession>
<gene>
    <name evidence="6" type="ORF">WJX72_001609</name>
</gene>
<dbReference type="CDD" id="cd01061">
    <property type="entry name" value="RNase_T2_euk"/>
    <property type="match status" value="1"/>
</dbReference>
<evidence type="ECO:0000256" key="3">
    <source>
        <dbReference type="PIRSR" id="PIRSR633697-1"/>
    </source>
</evidence>
<name>A0AAW1QE84_9CHLO</name>
<feature type="active site" evidence="3">
    <location>
        <position position="53"/>
    </location>
</feature>
<evidence type="ECO:0000256" key="2">
    <source>
        <dbReference type="ARBA" id="ARBA00023157"/>
    </source>
</evidence>
<dbReference type="PANTHER" id="PTHR11240:SF22">
    <property type="entry name" value="RIBONUCLEASE T2"/>
    <property type="match status" value="1"/>
</dbReference>
<protein>
    <submittedName>
        <fullName evidence="6">Uncharacterized protein</fullName>
    </submittedName>
</protein>
<dbReference type="Gene3D" id="3.90.730.10">
    <property type="entry name" value="Ribonuclease T2-like"/>
    <property type="match status" value="1"/>
</dbReference>
<dbReference type="InterPro" id="IPR001568">
    <property type="entry name" value="RNase_T2-like"/>
</dbReference>
<dbReference type="GO" id="GO:0006401">
    <property type="term" value="P:RNA catabolic process"/>
    <property type="evidence" value="ECO:0007669"/>
    <property type="project" value="TreeGrafter"/>
</dbReference>
<dbReference type="PROSITE" id="PS00531">
    <property type="entry name" value="RNASE_T2_2"/>
    <property type="match status" value="1"/>
</dbReference>
<feature type="chain" id="PRO_5043418813" evidence="5">
    <location>
        <begin position="22"/>
        <end position="225"/>
    </location>
</feature>